<organism evidence="1 2">
    <name type="scientific">Brassica napus</name>
    <name type="common">Rape</name>
    <dbReference type="NCBI Taxonomy" id="3708"/>
    <lineage>
        <taxon>Eukaryota</taxon>
        <taxon>Viridiplantae</taxon>
        <taxon>Streptophyta</taxon>
        <taxon>Embryophyta</taxon>
        <taxon>Tracheophyta</taxon>
        <taxon>Spermatophyta</taxon>
        <taxon>Magnoliopsida</taxon>
        <taxon>eudicotyledons</taxon>
        <taxon>Gunneridae</taxon>
        <taxon>Pentapetalae</taxon>
        <taxon>rosids</taxon>
        <taxon>malvids</taxon>
        <taxon>Brassicales</taxon>
        <taxon>Brassicaceae</taxon>
        <taxon>Brassiceae</taxon>
        <taxon>Brassica</taxon>
    </lineage>
</organism>
<reference evidence="1 2" key="1">
    <citation type="submission" date="2021-05" db="EMBL/GenBank/DDBJ databases">
        <title>Genome Assembly of Synthetic Allotetraploid Brassica napus Reveals Homoeologous Exchanges between Subgenomes.</title>
        <authorList>
            <person name="Davis J.T."/>
        </authorList>
    </citation>
    <scope>NUCLEOTIDE SEQUENCE [LARGE SCALE GENOMIC DNA]</scope>
    <source>
        <strain evidence="2">cv. Da-Ae</strain>
        <tissue evidence="1">Seedling</tissue>
    </source>
</reference>
<evidence type="ECO:0000313" key="2">
    <source>
        <dbReference type="Proteomes" id="UP000824890"/>
    </source>
</evidence>
<dbReference type="Proteomes" id="UP000824890">
    <property type="component" value="Unassembled WGS sequence"/>
</dbReference>
<accession>A0ABQ8BFL4</accession>
<sequence>METCIWDITVLKVILRCINVVSSYTIGRLIQVHIDTACCYTLLTYHRCLTDSKSFVLTGKGHLKYFYNPMYTHKNCGSSLRSTQQTDCCRGSVHPVLSGKPKSICFDPMAVTVPVMILLMDIHSLNLFILKSLMCSIQWIYTDSTPSVARDIPPETRIPIGYGVVVGFSEYFKLSSGMN</sequence>
<gene>
    <name evidence="1" type="ORF">HID58_043119</name>
</gene>
<evidence type="ECO:0000313" key="1">
    <source>
        <dbReference type="EMBL" id="KAH0903616.1"/>
    </source>
</evidence>
<keyword evidence="2" id="KW-1185">Reference proteome</keyword>
<comment type="caution">
    <text evidence="1">The sequence shown here is derived from an EMBL/GenBank/DDBJ whole genome shotgun (WGS) entry which is preliminary data.</text>
</comment>
<dbReference type="EMBL" id="JAGKQM010000011">
    <property type="protein sequence ID" value="KAH0903616.1"/>
    <property type="molecule type" value="Genomic_DNA"/>
</dbReference>
<proteinExistence type="predicted"/>
<name>A0ABQ8BFL4_BRANA</name>
<protein>
    <submittedName>
        <fullName evidence="1">Uncharacterized protein</fullName>
    </submittedName>
</protein>